<dbReference type="FunFam" id="3.50.7.10:FF:000001">
    <property type="entry name" value="60 kDa chaperonin"/>
    <property type="match status" value="1"/>
</dbReference>
<reference evidence="3" key="1">
    <citation type="journal article" date="2017" name="ISME J.">
        <title>Novel chaperonins are prevalent in the virioplankton and demonstrate links to viral biology and ecology.</title>
        <authorList>
            <person name="Marine R.L."/>
            <person name="Nasko D.J."/>
            <person name="Wray J."/>
            <person name="Polson S.W."/>
            <person name="Wommack K.E."/>
        </authorList>
    </citation>
    <scope>NUCLEOTIDE SEQUENCE</scope>
</reference>
<dbReference type="NCBIfam" id="NF009489">
    <property type="entry name" value="PRK12851.1"/>
    <property type="match status" value="1"/>
</dbReference>
<dbReference type="Gene3D" id="1.10.560.10">
    <property type="entry name" value="GroEL-like equatorial domain"/>
    <property type="match status" value="1"/>
</dbReference>
<dbReference type="InterPro" id="IPR027413">
    <property type="entry name" value="GROEL-like_equatorial_sf"/>
</dbReference>
<protein>
    <submittedName>
        <fullName evidence="3">Chaperonin GroEL</fullName>
    </submittedName>
</protein>
<dbReference type="PANTHER" id="PTHR45633">
    <property type="entry name" value="60 KDA HEAT SHOCK PROTEIN, MITOCHONDRIAL"/>
    <property type="match status" value="1"/>
</dbReference>
<sequence>MEYNLPSQIVKNLDFGTDAKTKVISGVEKLAKAVKSTLGASGKCVIYEDGMGKPVITKDGVTVADSVVLHDPVENIGATLIKEASKNTVKEAGDGTTTAIVLAESLIKEVNKEQYKSCSVREIKNGIDTGLAQATAILENMSVKVKNSTLDHVSSISCNNDNQLGSIIAKAYKKVGKNGVVLMEESQTDETYVDVVNGVQIESGLTSPYFATNTEKNRCELENPVILIVSSKIPNLRKIQSVLEYVIKNKKPLLLVAEVEQQVKSALLMNKVKGNINVNIIDPPGFGPTRKETIDDLAILTGAEVINEELGDDLDLIQPDSLGKAKFVVTDSKNTVITTLPIDESLAGRIKEVKDQIKAEKNGYIKRKLEQRLAMLSGSVGVVRVGANSKVELKEKKDRVEDAIYAVKAALQEGIVPGGGVALMDTASELENIHSKLEMSDNAGLEIFCNAIRAPYKTILDNAGIAYEEKGDKGVGCNVITGENVNMIDNGIVDPLLVTKTALKNAVSVVSTIISADCVISNIRIPNASS</sequence>
<dbReference type="PRINTS" id="PR00298">
    <property type="entry name" value="CHAPERONIN60"/>
</dbReference>
<dbReference type="InterPro" id="IPR002423">
    <property type="entry name" value="Cpn60/GroEL/TCP-1"/>
</dbReference>
<accession>A0A219YK72</accession>
<dbReference type="NCBIfam" id="NF009487">
    <property type="entry name" value="PRK12849.1"/>
    <property type="match status" value="1"/>
</dbReference>
<dbReference type="InterPro" id="IPR027410">
    <property type="entry name" value="TCP-1-like_intermed_sf"/>
</dbReference>
<dbReference type="InterPro" id="IPR001844">
    <property type="entry name" value="Cpn60/GroEL"/>
</dbReference>
<dbReference type="NCBIfam" id="NF000592">
    <property type="entry name" value="PRK00013.1"/>
    <property type="match status" value="1"/>
</dbReference>
<organism evidence="3">
    <name type="scientific">uncultured virus</name>
    <dbReference type="NCBI Taxonomy" id="340016"/>
    <lineage>
        <taxon>Viruses</taxon>
        <taxon>environmental samples</taxon>
    </lineage>
</organism>
<gene>
    <name evidence="3" type="primary">GroEL</name>
</gene>
<proteinExistence type="inferred from homology"/>
<dbReference type="Gene3D" id="3.30.260.10">
    <property type="entry name" value="TCP-1-like chaperonin intermediate domain"/>
    <property type="match status" value="1"/>
</dbReference>
<dbReference type="EMBL" id="KU595470">
    <property type="protein sequence ID" value="AQM32636.1"/>
    <property type="molecule type" value="Genomic_DNA"/>
</dbReference>
<evidence type="ECO:0000256" key="2">
    <source>
        <dbReference type="ARBA" id="ARBA00023186"/>
    </source>
</evidence>
<dbReference type="Gene3D" id="3.50.7.10">
    <property type="entry name" value="GroEL"/>
    <property type="match status" value="1"/>
</dbReference>
<keyword evidence="2" id="KW-0143">Chaperone</keyword>
<evidence type="ECO:0000313" key="3">
    <source>
        <dbReference type="EMBL" id="AQM32636.1"/>
    </source>
</evidence>
<dbReference type="GO" id="GO:0140662">
    <property type="term" value="F:ATP-dependent protein folding chaperone"/>
    <property type="evidence" value="ECO:0007669"/>
    <property type="project" value="InterPro"/>
</dbReference>
<dbReference type="GO" id="GO:0042026">
    <property type="term" value="P:protein refolding"/>
    <property type="evidence" value="ECO:0007669"/>
    <property type="project" value="InterPro"/>
</dbReference>
<evidence type="ECO:0000256" key="1">
    <source>
        <dbReference type="ARBA" id="ARBA00006607"/>
    </source>
</evidence>
<dbReference type="Pfam" id="PF00118">
    <property type="entry name" value="Cpn60_TCP1"/>
    <property type="match status" value="1"/>
</dbReference>
<name>A0A219YK72_9VIRU</name>
<dbReference type="SUPFAM" id="SSF54849">
    <property type="entry name" value="GroEL-intermediate domain like"/>
    <property type="match status" value="1"/>
</dbReference>
<dbReference type="InterPro" id="IPR027409">
    <property type="entry name" value="GroEL-like_apical_dom_sf"/>
</dbReference>
<dbReference type="SUPFAM" id="SSF52029">
    <property type="entry name" value="GroEL apical domain-like"/>
    <property type="match status" value="1"/>
</dbReference>
<dbReference type="SUPFAM" id="SSF48592">
    <property type="entry name" value="GroEL equatorial domain-like"/>
    <property type="match status" value="1"/>
</dbReference>
<dbReference type="GO" id="GO:0005524">
    <property type="term" value="F:ATP binding"/>
    <property type="evidence" value="ECO:0007669"/>
    <property type="project" value="InterPro"/>
</dbReference>
<comment type="similarity">
    <text evidence="1">Belongs to the chaperonin (HSP60) family.</text>
</comment>